<dbReference type="PROSITE" id="PS00455">
    <property type="entry name" value="AMP_BINDING"/>
    <property type="match status" value="1"/>
</dbReference>
<feature type="domain" description="AMP-dependent synthetase/ligase" evidence="1">
    <location>
        <begin position="36"/>
        <end position="455"/>
    </location>
</feature>
<organism evidence="2 3">
    <name type="scientific">Rhodococcoides kyotonense</name>
    <dbReference type="NCBI Taxonomy" id="398843"/>
    <lineage>
        <taxon>Bacteria</taxon>
        <taxon>Bacillati</taxon>
        <taxon>Actinomycetota</taxon>
        <taxon>Actinomycetes</taxon>
        <taxon>Mycobacteriales</taxon>
        <taxon>Nocardiaceae</taxon>
        <taxon>Rhodococcoides</taxon>
    </lineage>
</organism>
<evidence type="ECO:0000313" key="3">
    <source>
        <dbReference type="Proteomes" id="UP000077519"/>
    </source>
</evidence>
<dbReference type="EMBL" id="LVHI01000040">
    <property type="protein sequence ID" value="OAK51229.1"/>
    <property type="molecule type" value="Genomic_DNA"/>
</dbReference>
<gene>
    <name evidence="2" type="ORF">A3K89_13540</name>
</gene>
<dbReference type="InterPro" id="IPR050237">
    <property type="entry name" value="ATP-dep_AMP-bd_enzyme"/>
</dbReference>
<reference evidence="2 3" key="1">
    <citation type="submission" date="2016-03" db="EMBL/GenBank/DDBJ databases">
        <title>Genome sequence of Rhodococcus kyotonensis KB10.</title>
        <authorList>
            <person name="Jeong H."/>
            <person name="Hong C.E."/>
            <person name="Jo S.H."/>
            <person name="Park J.M."/>
        </authorList>
    </citation>
    <scope>NUCLEOTIDE SEQUENCE [LARGE SCALE GENOMIC DNA]</scope>
    <source>
        <strain evidence="2 3">KB10</strain>
    </source>
</reference>
<dbReference type="AlphaFoldDB" id="A0A177Y7P4"/>
<proteinExistence type="predicted"/>
<name>A0A177Y7P4_9NOCA</name>
<sequence length="629" mass="68563">MTTNSPDDGQDTVPVLRNVTDFEAVDRTFAQMLCTRAEREPDGVAFRSWTNGAVRSTSWKEYLDAVTDAALGLHRLGIVHGDRVAIMSSTRGEWVVAALAILAIGAVPVGVYPTSSAAEVSHALESTGAVAIFAESANDCAKIAAVATETPDVRSVIGFDDAPDGFASGVQVTEWVELLYSGRSSSMAEPTLFSQLVAAGHVDDLAALFFTSGSTGAPKAVKHTHRTLQYSVLGFAASYPDIGSTRHDMVGFLGLSHVAPALLGVFAPIMTKLVMTYCTMDQRLEVLRAVRPNTVLWPPRMHEKLASETLDALSESGRLFRLRHAAAMKVARRVSALRWADRPIPRYLDTLNDAAVKYAFMPLRAKVGMDRITVSWTASGTMTPDVAALWHMWGLDLRELFGTTETCGSVIAQWDRAFPTPGTIGKALPDPRWAVRVSEEGELELRSPCLFDGYWNNQDATESAFEDGWYRTGDLVDIDAHGEVRIIGRLKDVLKTSGGKSVSPQPIEVRLKASSLIEEAIVVGEGRKYLTVLLSVSDEAQLMAPRERDAALTNWIDEVNTELSRPLQLKKFKILPRALSAAAGELTAKATIRRAAILESFAELIDELYDGDEQNEIARQARYAPTGRK</sequence>
<evidence type="ECO:0000259" key="1">
    <source>
        <dbReference type="Pfam" id="PF00501"/>
    </source>
</evidence>
<protein>
    <submittedName>
        <fullName evidence="2">AMP-binding protein</fullName>
    </submittedName>
</protein>
<keyword evidence="3" id="KW-1185">Reference proteome</keyword>
<dbReference type="InterPro" id="IPR042099">
    <property type="entry name" value="ANL_N_sf"/>
</dbReference>
<dbReference type="InterPro" id="IPR000873">
    <property type="entry name" value="AMP-dep_synth/lig_dom"/>
</dbReference>
<dbReference type="Proteomes" id="UP000077519">
    <property type="component" value="Unassembled WGS sequence"/>
</dbReference>
<dbReference type="Pfam" id="PF23562">
    <property type="entry name" value="AMP-binding_C_3"/>
    <property type="match status" value="1"/>
</dbReference>
<evidence type="ECO:0000313" key="2">
    <source>
        <dbReference type="EMBL" id="OAK51229.1"/>
    </source>
</evidence>
<dbReference type="SUPFAM" id="SSF56801">
    <property type="entry name" value="Acetyl-CoA synthetase-like"/>
    <property type="match status" value="1"/>
</dbReference>
<dbReference type="InterPro" id="IPR020845">
    <property type="entry name" value="AMP-binding_CS"/>
</dbReference>
<dbReference type="PANTHER" id="PTHR43767">
    <property type="entry name" value="LONG-CHAIN-FATTY-ACID--COA LIGASE"/>
    <property type="match status" value="1"/>
</dbReference>
<dbReference type="PANTHER" id="PTHR43767:SF1">
    <property type="entry name" value="NONRIBOSOMAL PEPTIDE SYNTHASE PES1 (EUROFUNG)-RELATED"/>
    <property type="match status" value="1"/>
</dbReference>
<dbReference type="Gene3D" id="3.40.50.12780">
    <property type="entry name" value="N-terminal domain of ligase-like"/>
    <property type="match status" value="1"/>
</dbReference>
<dbReference type="RefSeq" id="WP_068431883.1">
    <property type="nucleotide sequence ID" value="NZ_LVHI01000040.1"/>
</dbReference>
<accession>A0A177Y7P4</accession>
<dbReference type="Pfam" id="PF00501">
    <property type="entry name" value="AMP-binding"/>
    <property type="match status" value="1"/>
</dbReference>
<comment type="caution">
    <text evidence="2">The sequence shown here is derived from an EMBL/GenBank/DDBJ whole genome shotgun (WGS) entry which is preliminary data.</text>
</comment>